<dbReference type="AlphaFoldDB" id="A0A0R0CVI8"/>
<gene>
    <name evidence="2" type="ORF">ABB30_15165</name>
</gene>
<accession>A0A0R0CVI8</accession>
<sequence length="94" mass="10057">QGQQGQGVAGNAGFDAAAQAQANQAQRQALEQALAAGQPAPDGQAGVGVAAGQADATQEQEQAQQFWLRRVPDEPGALLRRKLLLEKERRQWQR</sequence>
<feature type="region of interest" description="Disordered" evidence="1">
    <location>
        <begin position="16"/>
        <end position="61"/>
    </location>
</feature>
<dbReference type="PATRIC" id="fig|336566.3.peg.2669"/>
<comment type="caution">
    <text evidence="2">The sequence shown here is derived from an EMBL/GenBank/DDBJ whole genome shotgun (WGS) entry which is preliminary data.</text>
</comment>
<evidence type="ECO:0000313" key="3">
    <source>
        <dbReference type="Proteomes" id="UP000050956"/>
    </source>
</evidence>
<evidence type="ECO:0000256" key="1">
    <source>
        <dbReference type="SAM" id="MobiDB-lite"/>
    </source>
</evidence>
<keyword evidence="3" id="KW-1185">Reference proteome</keyword>
<protein>
    <submittedName>
        <fullName evidence="2">Uncharacterized protein</fullName>
    </submittedName>
</protein>
<dbReference type="Proteomes" id="UP000050956">
    <property type="component" value="Unassembled WGS sequence"/>
</dbReference>
<proteinExistence type="predicted"/>
<feature type="non-terminal residue" evidence="2">
    <location>
        <position position="1"/>
    </location>
</feature>
<name>A0A0R0CVI8_9GAMM</name>
<reference evidence="2 3" key="1">
    <citation type="submission" date="2015-05" db="EMBL/GenBank/DDBJ databases">
        <title>Genome sequencing and analysis of members of genus Stenotrophomonas.</title>
        <authorList>
            <person name="Patil P.P."/>
            <person name="Midha S."/>
            <person name="Patil P.B."/>
        </authorList>
    </citation>
    <scope>NUCLEOTIDE SEQUENCE [LARGE SCALE GENOMIC DNA]</scope>
    <source>
        <strain evidence="2 3">DSM 24757</strain>
    </source>
</reference>
<dbReference type="EMBL" id="LDJM01000057">
    <property type="protein sequence ID" value="KRG73775.1"/>
    <property type="molecule type" value="Genomic_DNA"/>
</dbReference>
<evidence type="ECO:0000313" key="2">
    <source>
        <dbReference type="EMBL" id="KRG73775.1"/>
    </source>
</evidence>
<organism evidence="2 3">
    <name type="scientific">Stenotrophomonas ginsengisoli</name>
    <dbReference type="NCBI Taxonomy" id="336566"/>
    <lineage>
        <taxon>Bacteria</taxon>
        <taxon>Pseudomonadati</taxon>
        <taxon>Pseudomonadota</taxon>
        <taxon>Gammaproteobacteria</taxon>
        <taxon>Lysobacterales</taxon>
        <taxon>Lysobacteraceae</taxon>
        <taxon>Stenotrophomonas</taxon>
    </lineage>
</organism>